<dbReference type="EMBL" id="SSBS01000012">
    <property type="protein sequence ID" value="THF25771.1"/>
    <property type="molecule type" value="Genomic_DNA"/>
</dbReference>
<feature type="binding site" evidence="4">
    <location>
        <position position="135"/>
    </location>
    <ligand>
        <name>substrate</name>
    </ligand>
</feature>
<feature type="domain" description="HpcH/HpaI aldolase/citrate lyase" evidence="6">
    <location>
        <begin position="23"/>
        <end position="228"/>
    </location>
</feature>
<keyword evidence="3 5" id="KW-0460">Magnesium</keyword>
<evidence type="ECO:0000256" key="2">
    <source>
        <dbReference type="ARBA" id="ARBA00022723"/>
    </source>
</evidence>
<dbReference type="GO" id="GO:0000287">
    <property type="term" value="F:magnesium ion binding"/>
    <property type="evidence" value="ECO:0007669"/>
    <property type="project" value="TreeGrafter"/>
</dbReference>
<dbReference type="PANTHER" id="PTHR32308">
    <property type="entry name" value="LYASE BETA SUBUNIT, PUTATIVE (AFU_ORTHOLOGUE AFUA_4G13030)-RELATED"/>
    <property type="match status" value="1"/>
</dbReference>
<dbReference type="PANTHER" id="PTHR32308:SF0">
    <property type="entry name" value="HPCH_HPAI ALDOLASE_CITRATE LYASE DOMAIN-CONTAINING PROTEIN"/>
    <property type="match status" value="1"/>
</dbReference>
<name>A0AAQ2D6D0_9PSED</name>
<evidence type="ECO:0000259" key="6">
    <source>
        <dbReference type="Pfam" id="PF03328"/>
    </source>
</evidence>
<dbReference type="InterPro" id="IPR015813">
    <property type="entry name" value="Pyrv/PenolPyrv_kinase-like_dom"/>
</dbReference>
<sequence length="291" mass="32132">MKLTASESRTLSSRIVKLQRATSFLFVPGDRPERFSKAMDSGADIVIIDWEASVIPNRKSVARKATIDFLQSCGDTHKIALRLNPVQTDYFVDDYTSIRSLSVCGVFLTMTESTEEIHLAQNKIPNSLPFVAMIETAKGIVRANELASSGRVCRLAFGNMDYQTDLGLTDHRTGTIYPSSVIAVASRNAGLPQPIAGVTANFSDSDFFHEEAAFEKSLGYSAKLCIHPKQIPWTHHVFDPTEQDIAWANTVLEATQHSHAVQIDGVMIDRPVIERAKKILAQAAQRNPSKE</sequence>
<dbReference type="Proteomes" id="UP000310574">
    <property type="component" value="Unassembled WGS sequence"/>
</dbReference>
<comment type="cofactor">
    <cofactor evidence="1">
        <name>Mg(2+)</name>
        <dbReference type="ChEBI" id="CHEBI:18420"/>
    </cofactor>
</comment>
<keyword evidence="7" id="KW-0456">Lyase</keyword>
<organism evidence="7 8">
    <name type="scientific">Pseudomonas atacamensis</name>
    <dbReference type="NCBI Taxonomy" id="2565368"/>
    <lineage>
        <taxon>Bacteria</taxon>
        <taxon>Pseudomonadati</taxon>
        <taxon>Pseudomonadota</taxon>
        <taxon>Gammaproteobacteria</taxon>
        <taxon>Pseudomonadales</taxon>
        <taxon>Pseudomonadaceae</taxon>
        <taxon>Pseudomonas</taxon>
    </lineage>
</organism>
<keyword evidence="2 5" id="KW-0479">Metal-binding</keyword>
<dbReference type="GO" id="GO:0016829">
    <property type="term" value="F:lyase activity"/>
    <property type="evidence" value="ECO:0007669"/>
    <property type="project" value="UniProtKB-KW"/>
</dbReference>
<evidence type="ECO:0000256" key="5">
    <source>
        <dbReference type="PIRSR" id="PIRSR015582-2"/>
    </source>
</evidence>
<dbReference type="SUPFAM" id="SSF51621">
    <property type="entry name" value="Phosphoenolpyruvate/pyruvate domain"/>
    <property type="match status" value="1"/>
</dbReference>
<evidence type="ECO:0000313" key="7">
    <source>
        <dbReference type="EMBL" id="THF25771.1"/>
    </source>
</evidence>
<feature type="binding site" evidence="5">
    <location>
        <position position="161"/>
    </location>
    <ligand>
        <name>Mg(2+)</name>
        <dbReference type="ChEBI" id="CHEBI:18420"/>
    </ligand>
</feature>
<dbReference type="InterPro" id="IPR040442">
    <property type="entry name" value="Pyrv_kinase-like_dom_sf"/>
</dbReference>
<dbReference type="RefSeq" id="WP_136494256.1">
    <property type="nucleotide sequence ID" value="NZ_SSBS01000012.1"/>
</dbReference>
<dbReference type="InterPro" id="IPR011206">
    <property type="entry name" value="Citrate_lyase_beta/mcl1/mcl2"/>
</dbReference>
<evidence type="ECO:0000256" key="3">
    <source>
        <dbReference type="ARBA" id="ARBA00022842"/>
    </source>
</evidence>
<gene>
    <name evidence="7" type="ORF">E5170_28190</name>
</gene>
<feature type="binding site" evidence="5">
    <location>
        <position position="135"/>
    </location>
    <ligand>
        <name>Mg(2+)</name>
        <dbReference type="ChEBI" id="CHEBI:18420"/>
    </ligand>
</feature>
<dbReference type="Pfam" id="PF03328">
    <property type="entry name" value="HpcH_HpaI"/>
    <property type="match status" value="1"/>
</dbReference>
<dbReference type="Gene3D" id="3.20.20.60">
    <property type="entry name" value="Phosphoenolpyruvate-binding domains"/>
    <property type="match status" value="1"/>
</dbReference>
<evidence type="ECO:0000256" key="4">
    <source>
        <dbReference type="PIRSR" id="PIRSR015582-1"/>
    </source>
</evidence>
<proteinExistence type="predicted"/>
<dbReference type="InterPro" id="IPR005000">
    <property type="entry name" value="Aldolase/citrate-lyase_domain"/>
</dbReference>
<protein>
    <submittedName>
        <fullName evidence="7">CoA ester lyase</fullName>
    </submittedName>
</protein>
<reference evidence="7 8" key="1">
    <citation type="submission" date="2019-04" db="EMBL/GenBank/DDBJ databases">
        <title>Draft genome sequence of Pseudomonas sp. M7D1 isolated from rhizosphere of plant the flowery desert.</title>
        <authorList>
            <person name="Poblete-Morales M."/>
            <person name="Plaza N."/>
            <person name="Corsini G."/>
            <person name="Silva E."/>
        </authorList>
    </citation>
    <scope>NUCLEOTIDE SEQUENCE [LARGE SCALE GENOMIC DNA]</scope>
    <source>
        <strain evidence="7 8">M7D1</strain>
    </source>
</reference>
<dbReference type="AlphaFoldDB" id="A0AAQ2D6D0"/>
<feature type="binding site" evidence="4">
    <location>
        <position position="82"/>
    </location>
    <ligand>
        <name>substrate</name>
    </ligand>
</feature>
<dbReference type="PIRSF" id="PIRSF015582">
    <property type="entry name" value="Cit_lyase_B"/>
    <property type="match status" value="1"/>
</dbReference>
<evidence type="ECO:0000313" key="8">
    <source>
        <dbReference type="Proteomes" id="UP000310574"/>
    </source>
</evidence>
<dbReference type="GO" id="GO:0006107">
    <property type="term" value="P:oxaloacetate metabolic process"/>
    <property type="evidence" value="ECO:0007669"/>
    <property type="project" value="TreeGrafter"/>
</dbReference>
<evidence type="ECO:0000256" key="1">
    <source>
        <dbReference type="ARBA" id="ARBA00001946"/>
    </source>
</evidence>
<comment type="caution">
    <text evidence="7">The sequence shown here is derived from an EMBL/GenBank/DDBJ whole genome shotgun (WGS) entry which is preliminary data.</text>
</comment>
<accession>A0AAQ2D6D0</accession>